<evidence type="ECO:0000256" key="5">
    <source>
        <dbReference type="SAM" id="Phobius"/>
    </source>
</evidence>
<evidence type="ECO:0000256" key="2">
    <source>
        <dbReference type="ARBA" id="ARBA00022692"/>
    </source>
</evidence>
<sequence>MPAALVSPLISFVTSHYALTWRLCLVDSYLERWERTDPNEQSIEGASQRIHEDTQRFASGLQSGVAVGVTALFQIAVFAPRLVQLGAQVPPPAYLAPLLGATDAWLLDVAITVAVCGFGVAWFVTRHLVLLEVANQRVEARLRKQLVLAEAPGTTLTKPAPSARALRRYEDLLAELRDNYSRLFCNFFGFNLWVGSWSQTVVLIPFALAGPRLFELSHPIQMGLLVQVADAFTQTFSSLAVGMDRWASVNDFRSVVSRLSEWEEHLSCLEELYADESRLGHAAWPAESRRDSSLL</sequence>
<dbReference type="GO" id="GO:0015833">
    <property type="term" value="P:peptide transport"/>
    <property type="evidence" value="ECO:0007669"/>
    <property type="project" value="InterPro"/>
</dbReference>
<evidence type="ECO:0000313" key="6">
    <source>
        <dbReference type="EMBL" id="KOO33527.1"/>
    </source>
</evidence>
<evidence type="ECO:0000256" key="4">
    <source>
        <dbReference type="ARBA" id="ARBA00023136"/>
    </source>
</evidence>
<reference evidence="7" key="1">
    <citation type="journal article" date="2015" name="PLoS Genet.">
        <title>Genome Sequence and Transcriptome Analyses of Chrysochromulina tobin: Metabolic Tools for Enhanced Algal Fitness in the Prominent Order Prymnesiales (Haptophyceae).</title>
        <authorList>
            <person name="Hovde B.T."/>
            <person name="Deodato C.R."/>
            <person name="Hunsperger H.M."/>
            <person name="Ryken S.A."/>
            <person name="Yost W."/>
            <person name="Jha R.K."/>
            <person name="Patterson J."/>
            <person name="Monnat R.J. Jr."/>
            <person name="Barlow S.B."/>
            <person name="Starkenburg S.R."/>
            <person name="Cattolico R.A."/>
        </authorList>
    </citation>
    <scope>NUCLEOTIDE SEQUENCE</scope>
    <source>
        <strain evidence="7">CCMP291</strain>
    </source>
</reference>
<dbReference type="OrthoDB" id="10267956at2759"/>
<organism evidence="6 7">
    <name type="scientific">Chrysochromulina tobinii</name>
    <dbReference type="NCBI Taxonomy" id="1460289"/>
    <lineage>
        <taxon>Eukaryota</taxon>
        <taxon>Haptista</taxon>
        <taxon>Haptophyta</taxon>
        <taxon>Prymnesiophyceae</taxon>
        <taxon>Prymnesiales</taxon>
        <taxon>Chrysochromulinaceae</taxon>
        <taxon>Chrysochromulina</taxon>
    </lineage>
</organism>
<dbReference type="PANTHER" id="PTHR11384:SF59">
    <property type="entry name" value="LYSOSOMAL COBALAMIN TRANSPORTER ABCD4"/>
    <property type="match status" value="1"/>
</dbReference>
<keyword evidence="7" id="KW-1185">Reference proteome</keyword>
<name>A0A0M0K4L5_9EUKA</name>
<gene>
    <name evidence="6" type="ORF">Ctob_015168</name>
</gene>
<keyword evidence="1" id="KW-0813">Transport</keyword>
<keyword evidence="3 5" id="KW-1133">Transmembrane helix</keyword>
<accession>A0A0M0K4L5</accession>
<dbReference type="PANTHER" id="PTHR11384">
    <property type="entry name" value="ATP-BINDING CASSETTE, SUB-FAMILY D MEMBER"/>
    <property type="match status" value="1"/>
</dbReference>
<dbReference type="SUPFAM" id="SSF90123">
    <property type="entry name" value="ABC transporter transmembrane region"/>
    <property type="match status" value="1"/>
</dbReference>
<dbReference type="EMBL" id="JWZX01001497">
    <property type="protein sequence ID" value="KOO33527.1"/>
    <property type="molecule type" value="Genomic_DNA"/>
</dbReference>
<evidence type="ECO:0000256" key="3">
    <source>
        <dbReference type="ARBA" id="ARBA00022989"/>
    </source>
</evidence>
<keyword evidence="2 5" id="KW-0812">Transmembrane</keyword>
<dbReference type="Pfam" id="PF05992">
    <property type="entry name" value="SbmA_BacA"/>
    <property type="match status" value="1"/>
</dbReference>
<evidence type="ECO:0000256" key="1">
    <source>
        <dbReference type="ARBA" id="ARBA00022448"/>
    </source>
</evidence>
<dbReference type="InterPro" id="IPR050835">
    <property type="entry name" value="ABC_transporter_sub-D"/>
</dbReference>
<evidence type="ECO:0000313" key="7">
    <source>
        <dbReference type="Proteomes" id="UP000037460"/>
    </source>
</evidence>
<dbReference type="InterPro" id="IPR009248">
    <property type="entry name" value="SbmA_BacA"/>
</dbReference>
<dbReference type="GO" id="GO:0016020">
    <property type="term" value="C:membrane"/>
    <property type="evidence" value="ECO:0007669"/>
    <property type="project" value="InterPro"/>
</dbReference>
<dbReference type="AlphaFoldDB" id="A0A0M0K4L5"/>
<keyword evidence="4 5" id="KW-0472">Membrane</keyword>
<feature type="transmembrane region" description="Helical" evidence="5">
    <location>
        <begin position="104"/>
        <end position="124"/>
    </location>
</feature>
<comment type="caution">
    <text evidence="6">The sequence shown here is derived from an EMBL/GenBank/DDBJ whole genome shotgun (WGS) entry which is preliminary data.</text>
</comment>
<dbReference type="GO" id="GO:0005524">
    <property type="term" value="F:ATP binding"/>
    <property type="evidence" value="ECO:0007669"/>
    <property type="project" value="InterPro"/>
</dbReference>
<protein>
    <submittedName>
        <fullName evidence="6">Transporter</fullName>
    </submittedName>
</protein>
<dbReference type="GO" id="GO:1904680">
    <property type="term" value="F:peptide transmembrane transporter activity"/>
    <property type="evidence" value="ECO:0007669"/>
    <property type="project" value="InterPro"/>
</dbReference>
<proteinExistence type="predicted"/>
<dbReference type="InterPro" id="IPR036640">
    <property type="entry name" value="ABC1_TM_sf"/>
</dbReference>
<dbReference type="Proteomes" id="UP000037460">
    <property type="component" value="Unassembled WGS sequence"/>
</dbReference>